<feature type="domain" description="Riboflavin kinase" evidence="8">
    <location>
        <begin position="6"/>
        <end position="134"/>
    </location>
</feature>
<dbReference type="GO" id="GO:0009398">
    <property type="term" value="P:FMN biosynthetic process"/>
    <property type="evidence" value="ECO:0007669"/>
    <property type="project" value="UniProtKB-UniPathway"/>
</dbReference>
<reference evidence="10" key="2">
    <citation type="submission" date="2015-08" db="UniProtKB">
        <authorList>
            <consortium name="WormBaseParasite"/>
        </authorList>
    </citation>
    <scope>IDENTIFICATION</scope>
</reference>
<evidence type="ECO:0000256" key="7">
    <source>
        <dbReference type="ARBA" id="ARBA00022840"/>
    </source>
</evidence>
<dbReference type="SMART" id="SM00904">
    <property type="entry name" value="Flavokinase"/>
    <property type="match status" value="1"/>
</dbReference>
<proteinExistence type="predicted"/>
<dbReference type="WBParaSite" id="SVE_0269900.1">
    <property type="protein sequence ID" value="SVE_0269900.1"/>
    <property type="gene ID" value="SVE_0269900"/>
</dbReference>
<evidence type="ECO:0000256" key="1">
    <source>
        <dbReference type="ARBA" id="ARBA00005201"/>
    </source>
</evidence>
<keyword evidence="9" id="KW-1185">Reference proteome</keyword>
<comment type="pathway">
    <text evidence="1">Cofactor biosynthesis; FMN biosynthesis; FMN from riboflavin (ATP route): step 1/1.</text>
</comment>
<organism evidence="9 10">
    <name type="scientific">Strongyloides venezuelensis</name>
    <name type="common">Threadworm</name>
    <dbReference type="NCBI Taxonomy" id="75913"/>
    <lineage>
        <taxon>Eukaryota</taxon>
        <taxon>Metazoa</taxon>
        <taxon>Ecdysozoa</taxon>
        <taxon>Nematoda</taxon>
        <taxon>Chromadorea</taxon>
        <taxon>Rhabditida</taxon>
        <taxon>Tylenchina</taxon>
        <taxon>Panagrolaimomorpha</taxon>
        <taxon>Strongyloidoidea</taxon>
        <taxon>Strongyloididae</taxon>
        <taxon>Strongyloides</taxon>
    </lineage>
</organism>
<dbReference type="Pfam" id="PF01687">
    <property type="entry name" value="Flavokinase"/>
    <property type="match status" value="1"/>
</dbReference>
<keyword evidence="5" id="KW-0808">Transferase</keyword>
<evidence type="ECO:0000256" key="5">
    <source>
        <dbReference type="ARBA" id="ARBA00022679"/>
    </source>
</evidence>
<dbReference type="STRING" id="75913.A0A0K0F1M4"/>
<dbReference type="InterPro" id="IPR015865">
    <property type="entry name" value="Riboflavin_kinase_bac/euk"/>
</dbReference>
<keyword evidence="6" id="KW-0547">Nucleotide-binding</keyword>
<protein>
    <recommendedName>
        <fullName evidence="2">riboflavin kinase</fullName>
        <ecNumber evidence="2">2.7.1.26</ecNumber>
    </recommendedName>
</protein>
<evidence type="ECO:0000259" key="8">
    <source>
        <dbReference type="SMART" id="SM00904"/>
    </source>
</evidence>
<reference evidence="9" key="1">
    <citation type="submission" date="2014-07" db="EMBL/GenBank/DDBJ databases">
        <authorList>
            <person name="Martin A.A"/>
            <person name="De Silva N."/>
        </authorList>
    </citation>
    <scope>NUCLEOTIDE SEQUENCE</scope>
</reference>
<accession>A0A0K0F1M4</accession>
<dbReference type="SUPFAM" id="SSF82114">
    <property type="entry name" value="Riboflavin kinase-like"/>
    <property type="match status" value="1"/>
</dbReference>
<evidence type="ECO:0000256" key="2">
    <source>
        <dbReference type="ARBA" id="ARBA00012105"/>
    </source>
</evidence>
<dbReference type="GO" id="GO:0009231">
    <property type="term" value="P:riboflavin biosynthetic process"/>
    <property type="evidence" value="ECO:0007669"/>
    <property type="project" value="InterPro"/>
</dbReference>
<evidence type="ECO:0000313" key="10">
    <source>
        <dbReference type="WBParaSite" id="SVE_0269900.1"/>
    </source>
</evidence>
<dbReference type="InterPro" id="IPR023465">
    <property type="entry name" value="Riboflavin_kinase_dom_sf"/>
</dbReference>
<keyword evidence="3" id="KW-0285">Flavoprotein</keyword>
<evidence type="ECO:0000256" key="3">
    <source>
        <dbReference type="ARBA" id="ARBA00022630"/>
    </source>
</evidence>
<dbReference type="PANTHER" id="PTHR22749:SF6">
    <property type="entry name" value="RIBOFLAVIN KINASE"/>
    <property type="match status" value="1"/>
</dbReference>
<keyword evidence="7" id="KW-0067">ATP-binding</keyword>
<dbReference type="AlphaFoldDB" id="A0A0K0F1M4"/>
<dbReference type="GO" id="GO:0005524">
    <property type="term" value="F:ATP binding"/>
    <property type="evidence" value="ECO:0007669"/>
    <property type="project" value="UniProtKB-KW"/>
</dbReference>
<dbReference type="Gene3D" id="2.40.30.30">
    <property type="entry name" value="Riboflavin kinase-like"/>
    <property type="match status" value="1"/>
</dbReference>
<dbReference type="InterPro" id="IPR023468">
    <property type="entry name" value="Riboflavin_kinase"/>
</dbReference>
<dbReference type="EC" id="2.7.1.26" evidence="2"/>
<evidence type="ECO:0000256" key="6">
    <source>
        <dbReference type="ARBA" id="ARBA00022741"/>
    </source>
</evidence>
<evidence type="ECO:0000313" key="9">
    <source>
        <dbReference type="Proteomes" id="UP000035680"/>
    </source>
</evidence>
<dbReference type="PANTHER" id="PTHR22749">
    <property type="entry name" value="RIBOFLAVIN KINASE/FMN ADENYLYLTRANSFERASE"/>
    <property type="match status" value="1"/>
</dbReference>
<name>A0A0K0F1M4_STRVS</name>
<dbReference type="Proteomes" id="UP000035680">
    <property type="component" value="Unassembled WGS sequence"/>
</dbReference>
<evidence type="ECO:0000256" key="4">
    <source>
        <dbReference type="ARBA" id="ARBA00022643"/>
    </source>
</evidence>
<sequence>MTSKNNLPVSFKGTVIHGFGRGGKQLNCPTANLSPETISQLPNDFENGVYCGFAKVNDGDLHPMVMSFGDNPQFNGAEKTLEVHILHYFPSDFYSATLACIVLHRIRPMFSYQTIEALIEAIEGDKAFAHKVLAGVNVDKYKDSLIFK</sequence>
<dbReference type="UniPathway" id="UPA00276">
    <property type="reaction ID" value="UER00406"/>
</dbReference>
<dbReference type="GO" id="GO:0008531">
    <property type="term" value="F:riboflavin kinase activity"/>
    <property type="evidence" value="ECO:0007669"/>
    <property type="project" value="UniProtKB-EC"/>
</dbReference>
<keyword evidence="4" id="KW-0288">FMN</keyword>